<dbReference type="InterPro" id="IPR044730">
    <property type="entry name" value="RNase_H-like_dom_plant"/>
</dbReference>
<feature type="non-terminal residue" evidence="2">
    <location>
        <position position="1"/>
    </location>
</feature>
<dbReference type="EMBL" id="ASHM01103750">
    <property type="protein sequence ID" value="PNX67979.1"/>
    <property type="molecule type" value="Genomic_DNA"/>
</dbReference>
<accession>A0A2K3KNY1</accession>
<reference evidence="2 3" key="2">
    <citation type="journal article" date="2017" name="Front. Plant Sci.">
        <title>Gene Classification and Mining of Molecular Markers Useful in Red Clover (Trifolium pratense) Breeding.</title>
        <authorList>
            <person name="Istvanek J."/>
            <person name="Dluhosova J."/>
            <person name="Dluhos P."/>
            <person name="Patkova L."/>
            <person name="Nedelnik J."/>
            <person name="Repkova J."/>
        </authorList>
    </citation>
    <scope>NUCLEOTIDE SEQUENCE [LARGE SCALE GENOMIC DNA]</scope>
    <source>
        <strain evidence="3">cv. Tatra</strain>
        <tissue evidence="2">Young leaves</tissue>
    </source>
</reference>
<dbReference type="GO" id="GO:0004523">
    <property type="term" value="F:RNA-DNA hybrid ribonuclease activity"/>
    <property type="evidence" value="ECO:0007669"/>
    <property type="project" value="InterPro"/>
</dbReference>
<evidence type="ECO:0000313" key="2">
    <source>
        <dbReference type="EMBL" id="PNX67979.1"/>
    </source>
</evidence>
<dbReference type="InterPro" id="IPR036397">
    <property type="entry name" value="RNaseH_sf"/>
</dbReference>
<reference evidence="2 3" key="1">
    <citation type="journal article" date="2014" name="Am. J. Bot.">
        <title>Genome assembly and annotation for red clover (Trifolium pratense; Fabaceae).</title>
        <authorList>
            <person name="Istvanek J."/>
            <person name="Jaros M."/>
            <person name="Krenek A."/>
            <person name="Repkova J."/>
        </authorList>
    </citation>
    <scope>NUCLEOTIDE SEQUENCE [LARGE SCALE GENOMIC DNA]</scope>
    <source>
        <strain evidence="3">cv. Tatra</strain>
        <tissue evidence="2">Young leaves</tissue>
    </source>
</reference>
<name>A0A2K3KNY1_TRIPR</name>
<protein>
    <recommendedName>
        <fullName evidence="1">RNase H type-1 domain-containing protein</fullName>
    </recommendedName>
</protein>
<evidence type="ECO:0000259" key="1">
    <source>
        <dbReference type="Pfam" id="PF13456"/>
    </source>
</evidence>
<comment type="caution">
    <text evidence="2">The sequence shown here is derived from an EMBL/GenBank/DDBJ whole genome shotgun (WGS) entry which is preliminary data.</text>
</comment>
<gene>
    <name evidence="2" type="ORF">L195_g055917</name>
</gene>
<sequence length="122" mass="14330">VGLVCLTSHYKSPKQQFHGLNDAIDMVEKLGISSVIFETDLQILVNSVKKNRQVRKRWGLIVNRCFQFLLMNPSSQLVWIKRDKNRVAHQLALWAEMEPNMDWPNFYPNCISYHIQKDMGRL</sequence>
<organism evidence="2 3">
    <name type="scientific">Trifolium pratense</name>
    <name type="common">Red clover</name>
    <dbReference type="NCBI Taxonomy" id="57577"/>
    <lineage>
        <taxon>Eukaryota</taxon>
        <taxon>Viridiplantae</taxon>
        <taxon>Streptophyta</taxon>
        <taxon>Embryophyta</taxon>
        <taxon>Tracheophyta</taxon>
        <taxon>Spermatophyta</taxon>
        <taxon>Magnoliopsida</taxon>
        <taxon>eudicotyledons</taxon>
        <taxon>Gunneridae</taxon>
        <taxon>Pentapetalae</taxon>
        <taxon>rosids</taxon>
        <taxon>fabids</taxon>
        <taxon>Fabales</taxon>
        <taxon>Fabaceae</taxon>
        <taxon>Papilionoideae</taxon>
        <taxon>50 kb inversion clade</taxon>
        <taxon>NPAAA clade</taxon>
        <taxon>Hologalegina</taxon>
        <taxon>IRL clade</taxon>
        <taxon>Trifolieae</taxon>
        <taxon>Trifolium</taxon>
    </lineage>
</organism>
<proteinExistence type="predicted"/>
<dbReference type="InterPro" id="IPR002156">
    <property type="entry name" value="RNaseH_domain"/>
</dbReference>
<feature type="domain" description="RNase H type-1" evidence="1">
    <location>
        <begin position="17"/>
        <end position="94"/>
    </location>
</feature>
<dbReference type="AlphaFoldDB" id="A0A2K3KNY1"/>
<evidence type="ECO:0000313" key="3">
    <source>
        <dbReference type="Proteomes" id="UP000236291"/>
    </source>
</evidence>
<dbReference type="GO" id="GO:0003676">
    <property type="term" value="F:nucleic acid binding"/>
    <property type="evidence" value="ECO:0007669"/>
    <property type="project" value="InterPro"/>
</dbReference>
<dbReference type="Gene3D" id="3.30.420.10">
    <property type="entry name" value="Ribonuclease H-like superfamily/Ribonuclease H"/>
    <property type="match status" value="1"/>
</dbReference>
<dbReference type="Pfam" id="PF13456">
    <property type="entry name" value="RVT_3"/>
    <property type="match status" value="1"/>
</dbReference>
<dbReference type="PANTHER" id="PTHR47074">
    <property type="entry name" value="BNAC02G40300D PROTEIN"/>
    <property type="match status" value="1"/>
</dbReference>
<dbReference type="InterPro" id="IPR052929">
    <property type="entry name" value="RNase_H-like_EbsB-rel"/>
</dbReference>
<dbReference type="CDD" id="cd06222">
    <property type="entry name" value="RNase_H_like"/>
    <property type="match status" value="1"/>
</dbReference>
<dbReference type="Proteomes" id="UP000236291">
    <property type="component" value="Unassembled WGS sequence"/>
</dbReference>
<dbReference type="PANTHER" id="PTHR47074:SF48">
    <property type="entry name" value="POLYNUCLEOTIDYL TRANSFERASE, RIBONUCLEASE H-LIKE SUPERFAMILY PROTEIN"/>
    <property type="match status" value="1"/>
</dbReference>